<feature type="compositionally biased region" description="Polar residues" evidence="2">
    <location>
        <begin position="127"/>
        <end position="142"/>
    </location>
</feature>
<protein>
    <submittedName>
        <fullName evidence="3">Uncharacterized protein</fullName>
    </submittedName>
</protein>
<evidence type="ECO:0000256" key="2">
    <source>
        <dbReference type="SAM" id="MobiDB-lite"/>
    </source>
</evidence>
<dbReference type="EMBL" id="KV427605">
    <property type="protein sequence ID" value="KZT13031.1"/>
    <property type="molecule type" value="Genomic_DNA"/>
</dbReference>
<feature type="compositionally biased region" description="Acidic residues" evidence="2">
    <location>
        <begin position="147"/>
        <end position="159"/>
    </location>
</feature>
<dbReference type="GeneID" id="63823772"/>
<proteinExistence type="predicted"/>
<evidence type="ECO:0000313" key="3">
    <source>
        <dbReference type="EMBL" id="KZT13031.1"/>
    </source>
</evidence>
<sequence>MVATEDNIELCTLRDELAAVAATITSVQRRFVAAIARSEQRMKELEGQVNRLQAEKAAASRKIRNLHVENAQLREELESKKEGVAKAVPTRVATPRKLYRAKKAVQDPDEHKVRRELRCVTAGLTGTSKSAFSSSAPTQTAKKSQDAEDTDSSDDDEFAEASASFPDDIQPESQSAMKPRKSAPNTSETVPHVTSRRVSEDPKSKQAQVIVEARTSRRGAPAHSEQSKSKAKPQKTKELQINFSYLEYSRPPATAAITAGPYTYRMLQERLGLDDDTMIGIENLEWMRDPCMRIHIHDDMMFVLQPLVYEGPSSYLISWSEEIVNQNMKEYIVQGDRRPVDSVFHMFANPCATDAWFYLGAHKLTVRELRSVWHKTLRGQVGSPSSSCADLVKCDPTQDKHKLAAELEKRWRYSPLDRRDIAGRVEQGELEQFCIELDSTGQLAKSIDFVKTLGGEYRLKDGDGKAAA</sequence>
<dbReference type="RefSeq" id="XP_040770541.1">
    <property type="nucleotide sequence ID" value="XM_040906743.1"/>
</dbReference>
<evidence type="ECO:0000313" key="4">
    <source>
        <dbReference type="Proteomes" id="UP000076871"/>
    </source>
</evidence>
<keyword evidence="1" id="KW-0175">Coiled coil</keyword>
<evidence type="ECO:0000256" key="1">
    <source>
        <dbReference type="SAM" id="Coils"/>
    </source>
</evidence>
<dbReference type="Proteomes" id="UP000076871">
    <property type="component" value="Unassembled WGS sequence"/>
</dbReference>
<reference evidence="3 4" key="1">
    <citation type="journal article" date="2016" name="Mol. Biol. Evol.">
        <title>Comparative Genomics of Early-Diverging Mushroom-Forming Fungi Provides Insights into the Origins of Lignocellulose Decay Capabilities.</title>
        <authorList>
            <person name="Nagy L.G."/>
            <person name="Riley R."/>
            <person name="Tritt A."/>
            <person name="Adam C."/>
            <person name="Daum C."/>
            <person name="Floudas D."/>
            <person name="Sun H."/>
            <person name="Yadav J.S."/>
            <person name="Pangilinan J."/>
            <person name="Larsson K.H."/>
            <person name="Matsuura K."/>
            <person name="Barry K."/>
            <person name="Labutti K."/>
            <person name="Kuo R."/>
            <person name="Ohm R.A."/>
            <person name="Bhattacharya S.S."/>
            <person name="Shirouzu T."/>
            <person name="Yoshinaga Y."/>
            <person name="Martin F.M."/>
            <person name="Grigoriev I.V."/>
            <person name="Hibbett D.S."/>
        </authorList>
    </citation>
    <scope>NUCLEOTIDE SEQUENCE [LARGE SCALE GENOMIC DNA]</scope>
    <source>
        <strain evidence="3 4">93-53</strain>
    </source>
</reference>
<feature type="coiled-coil region" evidence="1">
    <location>
        <begin position="35"/>
        <end position="83"/>
    </location>
</feature>
<accession>A0A165IG88</accession>
<dbReference type="OrthoDB" id="2803029at2759"/>
<dbReference type="InParanoid" id="A0A165IG88"/>
<dbReference type="AlphaFoldDB" id="A0A165IG88"/>
<name>A0A165IG88_9APHY</name>
<organism evidence="3 4">
    <name type="scientific">Laetiporus sulphureus 93-53</name>
    <dbReference type="NCBI Taxonomy" id="1314785"/>
    <lineage>
        <taxon>Eukaryota</taxon>
        <taxon>Fungi</taxon>
        <taxon>Dikarya</taxon>
        <taxon>Basidiomycota</taxon>
        <taxon>Agaricomycotina</taxon>
        <taxon>Agaricomycetes</taxon>
        <taxon>Polyporales</taxon>
        <taxon>Laetiporus</taxon>
    </lineage>
</organism>
<feature type="region of interest" description="Disordered" evidence="2">
    <location>
        <begin position="127"/>
        <end position="236"/>
    </location>
</feature>
<gene>
    <name evidence="3" type="ORF">LAESUDRAFT_710131</name>
</gene>
<keyword evidence="4" id="KW-1185">Reference proteome</keyword>